<gene>
    <name evidence="9" type="ORF">E4U60_001611</name>
</gene>
<feature type="transmembrane region" description="Helical" evidence="7">
    <location>
        <begin position="89"/>
        <end position="111"/>
    </location>
</feature>
<feature type="transmembrane region" description="Helical" evidence="7">
    <location>
        <begin position="181"/>
        <end position="203"/>
    </location>
</feature>
<reference evidence="9 10" key="1">
    <citation type="journal article" date="2020" name="bioRxiv">
        <title>Whole genome comparisons of ergot fungi reveals the divergence and evolution of species within the genus Claviceps are the result of varying mechanisms driving genome evolution and host range expansion.</title>
        <authorList>
            <person name="Wyka S.A."/>
            <person name="Mondo S.J."/>
            <person name="Liu M."/>
            <person name="Dettman J."/>
            <person name="Nalam V."/>
            <person name="Broders K.D."/>
        </authorList>
    </citation>
    <scope>NUCLEOTIDE SEQUENCE [LARGE SCALE GENOMIC DNA]</scope>
    <source>
        <strain evidence="9 10">CCC 1485</strain>
    </source>
</reference>
<name>A0A9P7MCX3_9HYPO</name>
<dbReference type="GO" id="GO:0016020">
    <property type="term" value="C:membrane"/>
    <property type="evidence" value="ECO:0007669"/>
    <property type="project" value="UniProtKB-SubCell"/>
</dbReference>
<evidence type="ECO:0000256" key="2">
    <source>
        <dbReference type="ARBA" id="ARBA00022692"/>
    </source>
</evidence>
<comment type="subcellular location">
    <subcellularLocation>
        <location evidence="1">Membrane</location>
        <topology evidence="1">Multi-pass membrane protein</topology>
    </subcellularLocation>
</comment>
<dbReference type="AlphaFoldDB" id="A0A9P7MCX3"/>
<keyword evidence="3 7" id="KW-1133">Transmembrane helix</keyword>
<dbReference type="InterPro" id="IPR049326">
    <property type="entry name" value="Rhodopsin_dom_fungi"/>
</dbReference>
<comment type="caution">
    <text evidence="9">The sequence shown here is derived from an EMBL/GenBank/DDBJ whole genome shotgun (WGS) entry which is preliminary data.</text>
</comment>
<comment type="similarity">
    <text evidence="5">Belongs to the SAT4 family.</text>
</comment>
<evidence type="ECO:0000256" key="1">
    <source>
        <dbReference type="ARBA" id="ARBA00004141"/>
    </source>
</evidence>
<feature type="transmembrane region" description="Helical" evidence="7">
    <location>
        <begin position="251"/>
        <end position="271"/>
    </location>
</feature>
<feature type="domain" description="Rhodopsin" evidence="8">
    <location>
        <begin position="31"/>
        <end position="277"/>
    </location>
</feature>
<dbReference type="OrthoDB" id="3936451at2759"/>
<keyword evidence="2 7" id="KW-0812">Transmembrane</keyword>
<evidence type="ECO:0000256" key="4">
    <source>
        <dbReference type="ARBA" id="ARBA00023136"/>
    </source>
</evidence>
<accession>A0A9P7MCX3</accession>
<evidence type="ECO:0000256" key="6">
    <source>
        <dbReference type="SAM" id="MobiDB-lite"/>
    </source>
</evidence>
<dbReference type="Pfam" id="PF20684">
    <property type="entry name" value="Fung_rhodopsin"/>
    <property type="match status" value="1"/>
</dbReference>
<protein>
    <recommendedName>
        <fullName evidence="8">Rhodopsin domain-containing protein</fullName>
    </recommendedName>
</protein>
<evidence type="ECO:0000256" key="5">
    <source>
        <dbReference type="ARBA" id="ARBA00038359"/>
    </source>
</evidence>
<feature type="transmembrane region" description="Helical" evidence="7">
    <location>
        <begin position="12"/>
        <end position="29"/>
    </location>
</feature>
<keyword evidence="10" id="KW-1185">Reference proteome</keyword>
<feature type="region of interest" description="Disordered" evidence="6">
    <location>
        <begin position="302"/>
        <end position="321"/>
    </location>
</feature>
<dbReference type="InterPro" id="IPR052337">
    <property type="entry name" value="SAT4-like"/>
</dbReference>
<organism evidence="9 10">
    <name type="scientific">Claviceps pazoutovae</name>
    <dbReference type="NCBI Taxonomy" id="1649127"/>
    <lineage>
        <taxon>Eukaryota</taxon>
        <taxon>Fungi</taxon>
        <taxon>Dikarya</taxon>
        <taxon>Ascomycota</taxon>
        <taxon>Pezizomycotina</taxon>
        <taxon>Sordariomycetes</taxon>
        <taxon>Hypocreomycetidae</taxon>
        <taxon>Hypocreales</taxon>
        <taxon>Clavicipitaceae</taxon>
        <taxon>Claviceps</taxon>
    </lineage>
</organism>
<evidence type="ECO:0000313" key="9">
    <source>
        <dbReference type="EMBL" id="KAG5937921.1"/>
    </source>
</evidence>
<evidence type="ECO:0000313" key="10">
    <source>
        <dbReference type="Proteomes" id="UP000706124"/>
    </source>
</evidence>
<evidence type="ECO:0000256" key="7">
    <source>
        <dbReference type="SAM" id="Phobius"/>
    </source>
</evidence>
<sequence>MSSVTPTSRGISLLSVNIFFCVLAGVTVVSRCYTRAMLVKAFGLDDWMMVLATIFFYGYCTSSNLGVRHGTGHHMEDLDKHDIVLAMRYWWLCYLFFSLTMIACKLSFAWFLLRITTQRLHSLIIYVASLCTVFAGLAFFLVTLLQCHPISHYWDKYQDEGHESDPTATCVPMNIIMALAYVYSVSSVLTDFTFAILPAFVIWNLQLEKRAKIAVVFLVSMGCFASTAVVVRCIFLPNFVDPDFLWATTNIAIWSTIEMGLSIVTASLATLRPLIKRIRWKLSLTTRGTNKLSGSNDKRLNRCRRSAMGPKPPPKDRSYGTDNSCEEAIYITKDIVLADSVSARSEDVGLGVHSTVYAQRQVSAC</sequence>
<proteinExistence type="inferred from homology"/>
<dbReference type="PANTHER" id="PTHR33048">
    <property type="entry name" value="PTH11-LIKE INTEGRAL MEMBRANE PROTEIN (AFU_ORTHOLOGUE AFUA_5G11245)"/>
    <property type="match status" value="1"/>
</dbReference>
<feature type="transmembrane region" description="Helical" evidence="7">
    <location>
        <begin position="123"/>
        <end position="145"/>
    </location>
</feature>
<dbReference type="Proteomes" id="UP000706124">
    <property type="component" value="Unassembled WGS sequence"/>
</dbReference>
<keyword evidence="4 7" id="KW-0472">Membrane</keyword>
<evidence type="ECO:0000259" key="8">
    <source>
        <dbReference type="Pfam" id="PF20684"/>
    </source>
</evidence>
<dbReference type="EMBL" id="SRPO01000168">
    <property type="protein sequence ID" value="KAG5937921.1"/>
    <property type="molecule type" value="Genomic_DNA"/>
</dbReference>
<feature type="transmembrane region" description="Helical" evidence="7">
    <location>
        <begin position="215"/>
        <end position="239"/>
    </location>
</feature>
<evidence type="ECO:0000256" key="3">
    <source>
        <dbReference type="ARBA" id="ARBA00022989"/>
    </source>
</evidence>
<dbReference type="PANTHER" id="PTHR33048:SF96">
    <property type="entry name" value="INTEGRAL MEMBRANE PROTEIN"/>
    <property type="match status" value="1"/>
</dbReference>